<keyword evidence="1" id="KW-1133">Transmembrane helix</keyword>
<proteinExistence type="predicted"/>
<dbReference type="Proteomes" id="UP000243077">
    <property type="component" value="Chromosome"/>
</dbReference>
<evidence type="ECO:0000313" key="3">
    <source>
        <dbReference type="EMBL" id="AVG24429.1"/>
    </source>
</evidence>
<dbReference type="RefSeq" id="WP_158665588.1">
    <property type="nucleotide sequence ID" value="NZ_CP026923.1"/>
</dbReference>
<dbReference type="InterPro" id="IPR012495">
    <property type="entry name" value="TadE-like_dom"/>
</dbReference>
<accession>A0A2L2BRZ8</accession>
<evidence type="ECO:0000259" key="2">
    <source>
        <dbReference type="Pfam" id="PF07811"/>
    </source>
</evidence>
<dbReference type="KEGG" id="psai:C3B54_111489"/>
<reference evidence="3 4" key="1">
    <citation type="submission" date="2018-02" db="EMBL/GenBank/DDBJ databases">
        <title>Complete genome of the streamlined marine actinobacterium Pontimonas salivibrio CL-TW6 adapted to coastal planktonic lifestype.</title>
        <authorList>
            <person name="Cho B.C."/>
            <person name="Hardies S.C."/>
            <person name="Jang G.I."/>
            <person name="Hwang C.Y."/>
        </authorList>
    </citation>
    <scope>NUCLEOTIDE SEQUENCE [LARGE SCALE GENOMIC DNA]</scope>
    <source>
        <strain evidence="3 4">CL-TW6</strain>
    </source>
</reference>
<protein>
    <submittedName>
        <fullName evidence="3">Fimbriae protein TadE/F</fullName>
    </submittedName>
</protein>
<evidence type="ECO:0000256" key="1">
    <source>
        <dbReference type="SAM" id="Phobius"/>
    </source>
</evidence>
<dbReference type="AlphaFoldDB" id="A0A2L2BRZ8"/>
<gene>
    <name evidence="3" type="ORF">C3B54_111489</name>
</gene>
<dbReference type="EMBL" id="CP026923">
    <property type="protein sequence ID" value="AVG24429.1"/>
    <property type="molecule type" value="Genomic_DNA"/>
</dbReference>
<dbReference type="OrthoDB" id="3826566at2"/>
<feature type="transmembrane region" description="Helical" evidence="1">
    <location>
        <begin position="31"/>
        <end position="51"/>
    </location>
</feature>
<keyword evidence="4" id="KW-1185">Reference proteome</keyword>
<name>A0A2L2BRZ8_9MICO</name>
<keyword evidence="1" id="KW-0812">Transmembrane</keyword>
<feature type="domain" description="TadE-like" evidence="2">
    <location>
        <begin position="29"/>
        <end position="67"/>
    </location>
</feature>
<dbReference type="Pfam" id="PF07811">
    <property type="entry name" value="TadE"/>
    <property type="match status" value="1"/>
</dbReference>
<sequence length="144" mass="15116">MSPRFSVRTSDASPPGVDRRCLNRGNAPAEFVLVSGLLVALALATLHITLVTHVRHTLQASAWEGARLASYYNATSADGADLTRRLITVGLGPGYAETIYAGRATVDGQPVALVSVVAPLPTVGLWSLGGEIRVEATAPLERPD</sequence>
<organism evidence="3 4">
    <name type="scientific">Pontimonas salivibrio</name>
    <dbReference type="NCBI Taxonomy" id="1159327"/>
    <lineage>
        <taxon>Bacteria</taxon>
        <taxon>Bacillati</taxon>
        <taxon>Actinomycetota</taxon>
        <taxon>Actinomycetes</taxon>
        <taxon>Micrococcales</taxon>
        <taxon>Microbacteriaceae</taxon>
        <taxon>Pontimonas</taxon>
    </lineage>
</organism>
<keyword evidence="1" id="KW-0472">Membrane</keyword>
<evidence type="ECO:0000313" key="4">
    <source>
        <dbReference type="Proteomes" id="UP000243077"/>
    </source>
</evidence>